<proteinExistence type="predicted"/>
<accession>A0A1M7ZGI9</accession>
<feature type="chain" id="PRO_5012771397" description="GWxTD domain-containing protein" evidence="1">
    <location>
        <begin position="23"/>
        <end position="529"/>
    </location>
</feature>
<evidence type="ECO:0000313" key="3">
    <source>
        <dbReference type="Proteomes" id="UP000184609"/>
    </source>
</evidence>
<evidence type="ECO:0008006" key="4">
    <source>
        <dbReference type="Google" id="ProtNLM"/>
    </source>
</evidence>
<organism evidence="2 3">
    <name type="scientific">Algoriphagus zhangzhouensis</name>
    <dbReference type="NCBI Taxonomy" id="1073327"/>
    <lineage>
        <taxon>Bacteria</taxon>
        <taxon>Pseudomonadati</taxon>
        <taxon>Bacteroidota</taxon>
        <taxon>Cytophagia</taxon>
        <taxon>Cytophagales</taxon>
        <taxon>Cyclobacteriaceae</taxon>
        <taxon>Algoriphagus</taxon>
    </lineage>
</organism>
<feature type="signal peptide" evidence="1">
    <location>
        <begin position="1"/>
        <end position="22"/>
    </location>
</feature>
<evidence type="ECO:0000313" key="2">
    <source>
        <dbReference type="EMBL" id="SHO64030.1"/>
    </source>
</evidence>
<dbReference type="Proteomes" id="UP000184609">
    <property type="component" value="Unassembled WGS sequence"/>
</dbReference>
<sequence length="529" mass="60076">MKNKPKIILITLFLALAKLSLAQTVQEEIEFDIPKTLFFTDEKIWIRTSINSLGNIAESQVLYAELIDEKSRSWALGKIPLENGKALNYLGLDSKIPSGNYLLRVYTRISANDPTGNGIKQRLVTVLNPSLPPRSTSEGEVDFKVSSSSNTLVKSSYSANQNIELDLPSEEIESIHVSVMNPYLEGREGELNSQDIYQTINPEIFVPELFGHIVHGKLIGAEIDTTQTYFLSAHGEKSALFTDRPDLDGNLFFDLGGFRHWDHLLIQVEEGTAIPDLEIVSPGPKTTFKTGFSIPELVIHPEDAKWLEELKMASALEPYYNQEYRYDSIPVVTGFVADQTYLLDDYTRFETVETVIKEYVPGVAIRRRDKLKEFRLLNNPANSMFDSNPLMMVDALPVFNSDMLANFNPKFFKKLEVLNREFYLNDRTYAGVINFSSYENNFGLFPVPDQVLYLDYPGVNPFISFEGDFAQKSVIDTRSPDFRSVLYWEEDVSGKKVEFSTSNMKGIYELVIQFKDKNKSPITETLKVD</sequence>
<keyword evidence="3" id="KW-1185">Reference proteome</keyword>
<dbReference type="AlphaFoldDB" id="A0A1M7ZGI9"/>
<name>A0A1M7ZGI9_9BACT</name>
<dbReference type="STRING" id="1073327.SAMN04488108_3200"/>
<protein>
    <recommendedName>
        <fullName evidence="4">GWxTD domain-containing protein</fullName>
    </recommendedName>
</protein>
<reference evidence="3" key="1">
    <citation type="submission" date="2016-12" db="EMBL/GenBank/DDBJ databases">
        <authorList>
            <person name="Varghese N."/>
            <person name="Submissions S."/>
        </authorList>
    </citation>
    <scope>NUCLEOTIDE SEQUENCE [LARGE SCALE GENOMIC DNA]</scope>
    <source>
        <strain evidence="3">DSM 25035</strain>
    </source>
</reference>
<evidence type="ECO:0000256" key="1">
    <source>
        <dbReference type="SAM" id="SignalP"/>
    </source>
</evidence>
<keyword evidence="1" id="KW-0732">Signal</keyword>
<dbReference type="EMBL" id="FRXN01000004">
    <property type="protein sequence ID" value="SHO64030.1"/>
    <property type="molecule type" value="Genomic_DNA"/>
</dbReference>
<gene>
    <name evidence="2" type="ORF">SAMN04488108_3200</name>
</gene>